<gene>
    <name evidence="1" type="ORF">SDC9_173053</name>
</gene>
<name>A0A645GFE3_9ZZZZ</name>
<protein>
    <submittedName>
        <fullName evidence="1">Uncharacterized protein</fullName>
    </submittedName>
</protein>
<sequence length="92" mass="10900">MDQQPECNDTAAEYFGTEFACIELDQAYDNEGHKYQMRDAVQQVAFCLLCRFVCHFKFCLLDSYRLQENRHEQIWRKNGFLNFCPALGSYII</sequence>
<accession>A0A645GFE3</accession>
<evidence type="ECO:0000313" key="1">
    <source>
        <dbReference type="EMBL" id="MPN25641.1"/>
    </source>
</evidence>
<reference evidence="1" key="1">
    <citation type="submission" date="2019-08" db="EMBL/GenBank/DDBJ databases">
        <authorList>
            <person name="Kucharzyk K."/>
            <person name="Murdoch R.W."/>
            <person name="Higgins S."/>
            <person name="Loffler F."/>
        </authorList>
    </citation>
    <scope>NUCLEOTIDE SEQUENCE</scope>
</reference>
<dbReference type="EMBL" id="VSSQ01074885">
    <property type="protein sequence ID" value="MPN25641.1"/>
    <property type="molecule type" value="Genomic_DNA"/>
</dbReference>
<organism evidence="1">
    <name type="scientific">bioreactor metagenome</name>
    <dbReference type="NCBI Taxonomy" id="1076179"/>
    <lineage>
        <taxon>unclassified sequences</taxon>
        <taxon>metagenomes</taxon>
        <taxon>ecological metagenomes</taxon>
    </lineage>
</organism>
<comment type="caution">
    <text evidence="1">The sequence shown here is derived from an EMBL/GenBank/DDBJ whole genome shotgun (WGS) entry which is preliminary data.</text>
</comment>
<dbReference type="AlphaFoldDB" id="A0A645GFE3"/>
<proteinExistence type="predicted"/>